<dbReference type="GO" id="GO:0003677">
    <property type="term" value="F:DNA binding"/>
    <property type="evidence" value="ECO:0007669"/>
    <property type="project" value="UniProtKB-KW"/>
</dbReference>
<sequence length="115" mass="13270">MQTTQYIDIETAAGLLKLLGDKTRLSMMKIMSEHECCVCELVDLFEMSQPAISQHVRKLKDSGLIKERRGGQWIYYSLNPDSPFHPFVLHILNELPSQRFKVDELEARGKRVCCD</sequence>
<evidence type="ECO:0000256" key="1">
    <source>
        <dbReference type="ARBA" id="ARBA00023015"/>
    </source>
</evidence>
<accession>A0A372L928</accession>
<evidence type="ECO:0000313" key="6">
    <source>
        <dbReference type="Proteomes" id="UP000262939"/>
    </source>
</evidence>
<keyword evidence="3" id="KW-0804">Transcription</keyword>
<dbReference type="GO" id="GO:0003700">
    <property type="term" value="F:DNA-binding transcription factor activity"/>
    <property type="evidence" value="ECO:0007669"/>
    <property type="project" value="InterPro"/>
</dbReference>
<organism evidence="5 6">
    <name type="scientific">Peribacillus glennii</name>
    <dbReference type="NCBI Taxonomy" id="2303991"/>
    <lineage>
        <taxon>Bacteria</taxon>
        <taxon>Bacillati</taxon>
        <taxon>Bacillota</taxon>
        <taxon>Bacilli</taxon>
        <taxon>Bacillales</taxon>
        <taxon>Bacillaceae</taxon>
        <taxon>Peribacillus</taxon>
    </lineage>
</organism>
<dbReference type="NCBIfam" id="NF033788">
    <property type="entry name" value="HTH_metalloreg"/>
    <property type="match status" value="1"/>
</dbReference>
<feature type="domain" description="HTH arsR-type" evidence="4">
    <location>
        <begin position="4"/>
        <end position="106"/>
    </location>
</feature>
<comment type="caution">
    <text evidence="5">The sequence shown here is derived from an EMBL/GenBank/DDBJ whole genome shotgun (WGS) entry which is preliminary data.</text>
</comment>
<evidence type="ECO:0000256" key="3">
    <source>
        <dbReference type="ARBA" id="ARBA00023163"/>
    </source>
</evidence>
<gene>
    <name evidence="5" type="ORF">D0466_15660</name>
</gene>
<dbReference type="InterPro" id="IPR001845">
    <property type="entry name" value="HTH_ArsR_DNA-bd_dom"/>
</dbReference>
<evidence type="ECO:0000256" key="2">
    <source>
        <dbReference type="ARBA" id="ARBA00023125"/>
    </source>
</evidence>
<evidence type="ECO:0000259" key="4">
    <source>
        <dbReference type="PROSITE" id="PS50987"/>
    </source>
</evidence>
<dbReference type="EMBL" id="QVTD01000011">
    <property type="protein sequence ID" value="RFU62024.1"/>
    <property type="molecule type" value="Genomic_DNA"/>
</dbReference>
<dbReference type="Pfam" id="PF01022">
    <property type="entry name" value="HTH_5"/>
    <property type="match status" value="1"/>
</dbReference>
<dbReference type="PROSITE" id="PS50987">
    <property type="entry name" value="HTH_ARSR_2"/>
    <property type="match status" value="1"/>
</dbReference>
<protein>
    <submittedName>
        <fullName evidence="5">ArsR family transcriptional regulator</fullName>
    </submittedName>
</protein>
<dbReference type="PANTHER" id="PTHR33154:SF18">
    <property type="entry name" value="ARSENICAL RESISTANCE OPERON REPRESSOR"/>
    <property type="match status" value="1"/>
</dbReference>
<dbReference type="PANTHER" id="PTHR33154">
    <property type="entry name" value="TRANSCRIPTIONAL REGULATOR, ARSR FAMILY"/>
    <property type="match status" value="1"/>
</dbReference>
<evidence type="ECO:0000313" key="5">
    <source>
        <dbReference type="EMBL" id="RFU62024.1"/>
    </source>
</evidence>
<keyword evidence="1" id="KW-0805">Transcription regulation</keyword>
<dbReference type="InterPro" id="IPR036388">
    <property type="entry name" value="WH-like_DNA-bd_sf"/>
</dbReference>
<dbReference type="AlphaFoldDB" id="A0A372L928"/>
<dbReference type="RefSeq" id="WP_117323483.1">
    <property type="nucleotide sequence ID" value="NZ_QVTD01000011.1"/>
</dbReference>
<dbReference type="InterPro" id="IPR036390">
    <property type="entry name" value="WH_DNA-bd_sf"/>
</dbReference>
<proteinExistence type="predicted"/>
<dbReference type="OrthoDB" id="9798835at2"/>
<dbReference type="SMART" id="SM00418">
    <property type="entry name" value="HTH_ARSR"/>
    <property type="match status" value="1"/>
</dbReference>
<dbReference type="InterPro" id="IPR051081">
    <property type="entry name" value="HTH_MetalResp_TranReg"/>
</dbReference>
<keyword evidence="2" id="KW-0238">DNA-binding</keyword>
<reference evidence="5 6" key="1">
    <citation type="submission" date="2018-08" db="EMBL/GenBank/DDBJ databases">
        <title>Bacillus chawlae sp. nov., Bacillus glennii sp. nov., and Bacillus saganii sp. nov. Isolated from the Vehicle Assembly Building at Kennedy Space Center where the Viking Spacecraft were Assembled.</title>
        <authorList>
            <person name="Seuylemezian A."/>
            <person name="Vaishampayan P."/>
        </authorList>
    </citation>
    <scope>NUCLEOTIDE SEQUENCE [LARGE SCALE GENOMIC DNA]</scope>
    <source>
        <strain evidence="5 6">V44-8</strain>
    </source>
</reference>
<dbReference type="PRINTS" id="PR00778">
    <property type="entry name" value="HTHARSR"/>
</dbReference>
<dbReference type="CDD" id="cd00090">
    <property type="entry name" value="HTH_ARSR"/>
    <property type="match status" value="1"/>
</dbReference>
<dbReference type="Gene3D" id="1.10.10.10">
    <property type="entry name" value="Winged helix-like DNA-binding domain superfamily/Winged helix DNA-binding domain"/>
    <property type="match status" value="1"/>
</dbReference>
<dbReference type="SUPFAM" id="SSF46785">
    <property type="entry name" value="Winged helix' DNA-binding domain"/>
    <property type="match status" value="1"/>
</dbReference>
<dbReference type="Proteomes" id="UP000262939">
    <property type="component" value="Unassembled WGS sequence"/>
</dbReference>
<keyword evidence="6" id="KW-1185">Reference proteome</keyword>
<name>A0A372L928_9BACI</name>
<dbReference type="InterPro" id="IPR011991">
    <property type="entry name" value="ArsR-like_HTH"/>
</dbReference>